<dbReference type="GO" id="GO:0046872">
    <property type="term" value="F:metal ion binding"/>
    <property type="evidence" value="ECO:0007669"/>
    <property type="project" value="UniProtKB-KW"/>
</dbReference>
<dbReference type="GO" id="GO:0019323">
    <property type="term" value="P:pentose catabolic process"/>
    <property type="evidence" value="ECO:0007669"/>
    <property type="project" value="TreeGrafter"/>
</dbReference>
<accession>A0A6L5YKA6</accession>
<dbReference type="AlphaFoldDB" id="A0A6L5YKA6"/>
<dbReference type="Pfam" id="PF00596">
    <property type="entry name" value="Aldolase_II"/>
    <property type="match status" value="1"/>
</dbReference>
<dbReference type="Gene3D" id="3.40.225.10">
    <property type="entry name" value="Class II aldolase/adducin N-terminal domain"/>
    <property type="match status" value="1"/>
</dbReference>
<keyword evidence="1" id="KW-0479">Metal-binding</keyword>
<reference evidence="4 5" key="1">
    <citation type="submission" date="2019-08" db="EMBL/GenBank/DDBJ databases">
        <title>In-depth cultivation of the pig gut microbiome towards novel bacterial diversity and tailored functional studies.</title>
        <authorList>
            <person name="Wylensek D."/>
            <person name="Hitch T.C.A."/>
            <person name="Clavel T."/>
        </authorList>
    </citation>
    <scope>NUCLEOTIDE SEQUENCE [LARGE SCALE GENOMIC DNA]</scope>
    <source>
        <strain evidence="4 5">WCA3-601-WT-6H</strain>
    </source>
</reference>
<keyword evidence="2" id="KW-0456">Lyase</keyword>
<evidence type="ECO:0000313" key="4">
    <source>
        <dbReference type="EMBL" id="MST58398.1"/>
    </source>
</evidence>
<evidence type="ECO:0000256" key="2">
    <source>
        <dbReference type="ARBA" id="ARBA00023239"/>
    </source>
</evidence>
<name>A0A6L5YKA6_9FIRM</name>
<evidence type="ECO:0000256" key="1">
    <source>
        <dbReference type="ARBA" id="ARBA00022723"/>
    </source>
</evidence>
<dbReference type="InterPro" id="IPR001303">
    <property type="entry name" value="Aldolase_II/adducin_N"/>
</dbReference>
<dbReference type="PANTHER" id="PTHR22789:SF0">
    <property type="entry name" value="3-OXO-TETRONATE 4-PHOSPHATE DECARBOXYLASE-RELATED"/>
    <property type="match status" value="1"/>
</dbReference>
<evidence type="ECO:0000259" key="3">
    <source>
        <dbReference type="SMART" id="SM01007"/>
    </source>
</evidence>
<feature type="domain" description="Class II aldolase/adducin N-terminal" evidence="3">
    <location>
        <begin position="15"/>
        <end position="191"/>
    </location>
</feature>
<protein>
    <submittedName>
        <fullName evidence="4">Class II aldolase/adducin family protein</fullName>
    </submittedName>
</protein>
<dbReference type="SMART" id="SM01007">
    <property type="entry name" value="Aldolase_II"/>
    <property type="match status" value="1"/>
</dbReference>
<evidence type="ECO:0000313" key="5">
    <source>
        <dbReference type="Proteomes" id="UP000476055"/>
    </source>
</evidence>
<keyword evidence="5" id="KW-1185">Reference proteome</keyword>
<gene>
    <name evidence="4" type="ORF">FYJ59_09135</name>
</gene>
<dbReference type="PANTHER" id="PTHR22789">
    <property type="entry name" value="FUCULOSE PHOSPHATE ALDOLASE"/>
    <property type="match status" value="1"/>
</dbReference>
<organism evidence="4 5">
    <name type="scientific">Waltera intestinalis</name>
    <dbReference type="NCBI Taxonomy" id="2606635"/>
    <lineage>
        <taxon>Bacteria</taxon>
        <taxon>Bacillati</taxon>
        <taxon>Bacillota</taxon>
        <taxon>Clostridia</taxon>
        <taxon>Lachnospirales</taxon>
        <taxon>Lachnospiraceae</taxon>
        <taxon>Waltera</taxon>
    </lineage>
</organism>
<sequence>MEISMEYISDAQAKQMILEVGRRMYQGGFVAANDGNISCKVGDNEIWATPTGVSKGFMTEDMLVKLDLDGNVLEGTHKPSSEIKMHLRVFKENPKVQGVVHAHPLTATAFACAGISLEEPVLMEGVLSLGCVPLVHFALPGTEEVPEAVAPYCWEYNAVLLANHGALTWGDNLMQAYYRMETTEYYAKILMMNNFILGKKTLLSQGQIDDIIKIRAGWGITTGGRPIGPEGAQNLEDICISQRK</sequence>
<proteinExistence type="predicted"/>
<dbReference type="GO" id="GO:0005829">
    <property type="term" value="C:cytosol"/>
    <property type="evidence" value="ECO:0007669"/>
    <property type="project" value="TreeGrafter"/>
</dbReference>
<dbReference type="SUPFAM" id="SSF53639">
    <property type="entry name" value="AraD/HMP-PK domain-like"/>
    <property type="match status" value="1"/>
</dbReference>
<dbReference type="EMBL" id="VUMU01000010">
    <property type="protein sequence ID" value="MST58398.1"/>
    <property type="molecule type" value="Genomic_DNA"/>
</dbReference>
<dbReference type="GO" id="GO:0016832">
    <property type="term" value="F:aldehyde-lyase activity"/>
    <property type="evidence" value="ECO:0007669"/>
    <property type="project" value="TreeGrafter"/>
</dbReference>
<comment type="caution">
    <text evidence="4">The sequence shown here is derived from an EMBL/GenBank/DDBJ whole genome shotgun (WGS) entry which is preliminary data.</text>
</comment>
<dbReference type="InterPro" id="IPR050197">
    <property type="entry name" value="Aldolase_class_II_sugar_metab"/>
</dbReference>
<dbReference type="InterPro" id="IPR036409">
    <property type="entry name" value="Aldolase_II/adducin_N_sf"/>
</dbReference>
<dbReference type="Proteomes" id="UP000476055">
    <property type="component" value="Unassembled WGS sequence"/>
</dbReference>